<evidence type="ECO:0000313" key="16">
    <source>
        <dbReference type="Proteomes" id="UP000002194"/>
    </source>
</evidence>
<comment type="cofactor">
    <cofactor evidence="1">
        <name>(6R)-5,10-methylene-5,6,7,8-tetrahydrofolate</name>
        <dbReference type="ChEBI" id="CHEBI:15636"/>
    </cofactor>
</comment>
<dbReference type="GO" id="GO:0003904">
    <property type="term" value="F:deoxyribodipyrimidine photo-lyase activity"/>
    <property type="evidence" value="ECO:0007669"/>
    <property type="project" value="UniProtKB-EC"/>
</dbReference>
<evidence type="ECO:0000256" key="1">
    <source>
        <dbReference type="ARBA" id="ARBA00001932"/>
    </source>
</evidence>
<evidence type="ECO:0000256" key="10">
    <source>
        <dbReference type="ARBA" id="ARBA00023204"/>
    </source>
</evidence>
<evidence type="ECO:0000256" key="12">
    <source>
        <dbReference type="ARBA" id="ARBA00031671"/>
    </source>
</evidence>
<reference evidence="15 16" key="1">
    <citation type="journal article" date="2004" name="Nat. Biotechnol.">
        <title>The genome sequence of the anaerobic, sulfate-reducing bacterium Desulfovibrio vulgaris Hildenborough.</title>
        <authorList>
            <person name="Heidelberg J.F."/>
            <person name="Seshadri R."/>
            <person name="Haveman S.A."/>
            <person name="Hemme C.L."/>
            <person name="Paulsen I.T."/>
            <person name="Kolonay J.F."/>
            <person name="Eisen J.A."/>
            <person name="Ward N."/>
            <person name="Methe B."/>
            <person name="Brinkac L.M."/>
            <person name="Daugherty S.C."/>
            <person name="Deboy R.T."/>
            <person name="Dodson R.J."/>
            <person name="Durkin A.S."/>
            <person name="Madupu R."/>
            <person name="Nelson W.C."/>
            <person name="Sullivan S.A."/>
            <person name="Fouts D."/>
            <person name="Haft D.H."/>
            <person name="Selengut J."/>
            <person name="Peterson J.D."/>
            <person name="Davidsen T.M."/>
            <person name="Zafar N."/>
            <person name="Zhou L."/>
            <person name="Radune D."/>
            <person name="Dimitrov G."/>
            <person name="Hance M."/>
            <person name="Tran K."/>
            <person name="Khouri H."/>
            <person name="Gill J."/>
            <person name="Utterback T.R."/>
            <person name="Feldblyum T.V."/>
            <person name="Wall J.D."/>
            <person name="Voordouw G."/>
            <person name="Fraser C.M."/>
        </authorList>
    </citation>
    <scope>NUCLEOTIDE SEQUENCE [LARGE SCALE GENOMIC DNA]</scope>
    <source>
        <strain evidence="16">ATCC 29579 / DSM 644 / NCIMB 8303 / VKM B-1760 / Hildenborough</strain>
    </source>
</reference>
<dbReference type="GO" id="GO:0003677">
    <property type="term" value="F:DNA binding"/>
    <property type="evidence" value="ECO:0007669"/>
    <property type="project" value="UniProtKB-KW"/>
</dbReference>
<dbReference type="EMBL" id="AE017285">
    <property type="protein sequence ID" value="AAS94596.1"/>
    <property type="molecule type" value="Genomic_DNA"/>
</dbReference>
<evidence type="ECO:0000259" key="14">
    <source>
        <dbReference type="PROSITE" id="PS51645"/>
    </source>
</evidence>
<dbReference type="Pfam" id="PF00875">
    <property type="entry name" value="DNA_photolyase"/>
    <property type="match status" value="1"/>
</dbReference>
<dbReference type="OrthoDB" id="9772484at2"/>
<dbReference type="PROSITE" id="PS51645">
    <property type="entry name" value="PHR_CRY_ALPHA_BETA"/>
    <property type="match status" value="1"/>
</dbReference>
<keyword evidence="9" id="KW-0238">DNA-binding</keyword>
<evidence type="ECO:0000256" key="9">
    <source>
        <dbReference type="ARBA" id="ARBA00023125"/>
    </source>
</evidence>
<accession>Q72FV1</accession>
<dbReference type="SUPFAM" id="SSF48173">
    <property type="entry name" value="Cryptochrome/photolyase FAD-binding domain"/>
    <property type="match status" value="1"/>
</dbReference>
<evidence type="ECO:0000256" key="8">
    <source>
        <dbReference type="ARBA" id="ARBA00022827"/>
    </source>
</evidence>
<keyword evidence="6" id="KW-0285">Flavoprotein</keyword>
<dbReference type="InterPro" id="IPR036155">
    <property type="entry name" value="Crypto/Photolyase_N_sf"/>
</dbReference>
<dbReference type="EnsemblBacteria" id="AAS94596">
    <property type="protein sequence ID" value="AAS94596"/>
    <property type="gene ID" value="DVU_0112"/>
</dbReference>
<keyword evidence="16" id="KW-1185">Reference proteome</keyword>
<organism evidence="15 16">
    <name type="scientific">Nitratidesulfovibrio vulgaris (strain ATCC 29579 / DSM 644 / CCUG 34227 / NCIMB 8303 / VKM B-1760 / Hildenborough)</name>
    <name type="common">Desulfovibrio vulgaris</name>
    <dbReference type="NCBI Taxonomy" id="882"/>
    <lineage>
        <taxon>Bacteria</taxon>
        <taxon>Pseudomonadati</taxon>
        <taxon>Thermodesulfobacteriota</taxon>
        <taxon>Desulfovibrionia</taxon>
        <taxon>Desulfovibrionales</taxon>
        <taxon>Desulfovibrionaceae</taxon>
        <taxon>Nitratidesulfovibrio</taxon>
    </lineage>
</organism>
<evidence type="ECO:0000256" key="4">
    <source>
        <dbReference type="ARBA" id="ARBA00013149"/>
    </source>
</evidence>
<dbReference type="PANTHER" id="PTHR10211">
    <property type="entry name" value="DEOXYRIBODIPYRIMIDINE PHOTOLYASE"/>
    <property type="match status" value="1"/>
</dbReference>
<dbReference type="SUPFAM" id="SSF52425">
    <property type="entry name" value="Cryptochrome/photolyase, N-terminal domain"/>
    <property type="match status" value="1"/>
</dbReference>
<evidence type="ECO:0000313" key="15">
    <source>
        <dbReference type="EMBL" id="AAS94596.1"/>
    </source>
</evidence>
<dbReference type="FunFam" id="3.40.50.620:FF:000110">
    <property type="entry name" value="Deoxyribodipyrimidine photolyase"/>
    <property type="match status" value="1"/>
</dbReference>
<dbReference type="InterPro" id="IPR006050">
    <property type="entry name" value="DNA_photolyase_N"/>
</dbReference>
<comment type="similarity">
    <text evidence="3">Belongs to the DNA photolyase class-2 family.</text>
</comment>
<dbReference type="STRING" id="882.DVU_0112"/>
<dbReference type="GO" id="GO:0000719">
    <property type="term" value="P:photoreactive repair"/>
    <property type="evidence" value="ECO:0007669"/>
    <property type="project" value="TreeGrafter"/>
</dbReference>
<evidence type="ECO:0000256" key="6">
    <source>
        <dbReference type="ARBA" id="ARBA00022630"/>
    </source>
</evidence>
<dbReference type="EC" id="4.1.99.3" evidence="4"/>
<dbReference type="Proteomes" id="UP000002194">
    <property type="component" value="Chromosome"/>
</dbReference>
<dbReference type="Gene3D" id="1.10.579.10">
    <property type="entry name" value="DNA Cyclobutane Dipyrimidine Photolyase, subunit A, domain 3"/>
    <property type="match status" value="1"/>
</dbReference>
<dbReference type="InterPro" id="IPR014729">
    <property type="entry name" value="Rossmann-like_a/b/a_fold"/>
</dbReference>
<evidence type="ECO:0000256" key="7">
    <source>
        <dbReference type="ARBA" id="ARBA00022763"/>
    </source>
</evidence>
<dbReference type="PANTHER" id="PTHR10211:SF0">
    <property type="entry name" value="DEOXYRIBODIPYRIMIDINE PHOTO-LYASE"/>
    <property type="match status" value="1"/>
</dbReference>
<dbReference type="KEGG" id="dvu:DVU_0112"/>
<evidence type="ECO:0000256" key="2">
    <source>
        <dbReference type="ARBA" id="ARBA00001974"/>
    </source>
</evidence>
<dbReference type="FunFam" id="1.10.579.10:FF:000002">
    <property type="entry name" value="Deoxyribodipyrimidine photolyase"/>
    <property type="match status" value="1"/>
</dbReference>
<feature type="domain" description="Photolyase/cryptochrome alpha/beta" evidence="14">
    <location>
        <begin position="17"/>
        <end position="147"/>
    </location>
</feature>
<dbReference type="AlphaFoldDB" id="Q72FV1"/>
<keyword evidence="7" id="KW-0227">DNA damage</keyword>
<dbReference type="SMR" id="Q72FV1"/>
<evidence type="ECO:0000256" key="5">
    <source>
        <dbReference type="ARBA" id="ARBA00014046"/>
    </source>
</evidence>
<dbReference type="eggNOG" id="COG0415">
    <property type="taxonomic scope" value="Bacteria"/>
</dbReference>
<evidence type="ECO:0000256" key="11">
    <source>
        <dbReference type="ARBA" id="ARBA00023239"/>
    </source>
</evidence>
<dbReference type="PhylomeDB" id="Q72FV1"/>
<dbReference type="HOGENOM" id="CLU_026342_2_1_7"/>
<gene>
    <name evidence="15" type="ordered locus">DVU_0112</name>
</gene>
<evidence type="ECO:0000256" key="3">
    <source>
        <dbReference type="ARBA" id="ARBA00006409"/>
    </source>
</evidence>
<keyword evidence="10" id="KW-0234">DNA repair</keyword>
<dbReference type="PaxDb" id="882-DVU_0112"/>
<dbReference type="InterPro" id="IPR052219">
    <property type="entry name" value="Photolyase_Class-2"/>
</dbReference>
<name>Q72FV1_NITV2</name>
<dbReference type="Gene3D" id="3.40.50.620">
    <property type="entry name" value="HUPs"/>
    <property type="match status" value="1"/>
</dbReference>
<comment type="cofactor">
    <cofactor evidence="2">
        <name>FAD</name>
        <dbReference type="ChEBI" id="CHEBI:57692"/>
    </cofactor>
</comment>
<dbReference type="InterPro" id="IPR036134">
    <property type="entry name" value="Crypto/Photolyase_FAD-like_sf"/>
</dbReference>
<comment type="catalytic activity">
    <reaction evidence="13">
        <text>cyclobutadipyrimidine (in DNA) = 2 pyrimidine residues (in DNA).</text>
        <dbReference type="EC" id="4.1.99.3"/>
    </reaction>
</comment>
<protein>
    <recommendedName>
        <fullName evidence="5">Deoxyribodipyrimidine photo-lyase</fullName>
        <ecNumber evidence="4">4.1.99.3</ecNumber>
    </recommendedName>
    <alternativeName>
        <fullName evidence="12">DNA photolyase</fullName>
    </alternativeName>
</protein>
<dbReference type="Gene3D" id="1.25.40.80">
    <property type="match status" value="1"/>
</dbReference>
<proteinExistence type="inferred from homology"/>
<dbReference type="InterPro" id="IPR032673">
    <property type="entry name" value="DNA_photolyase_2_CS"/>
</dbReference>
<dbReference type="PROSITE" id="PS01083">
    <property type="entry name" value="DNA_PHOTOLYASES_2_1"/>
    <property type="match status" value="1"/>
</dbReference>
<keyword evidence="8" id="KW-0274">FAD</keyword>
<dbReference type="PATRIC" id="fig|882.5.peg.110"/>
<evidence type="ECO:0000256" key="13">
    <source>
        <dbReference type="ARBA" id="ARBA00033999"/>
    </source>
</evidence>
<keyword evidence="11" id="KW-0456">Lyase</keyword>
<sequence>MHPGRVWRHGDSRAVRGPVLYWMHREHRAHDNWALVHAIGEAKAAGAPLAVVWCLSPRFLDAAYRQFHFLLRGMRGTAETLREHGIPFFLLQGDPADEVPRFAATHGTGLVVTDFDVLRLKRAWLGQVREALACPLHEVDGRNVVPCRMASDKREYAARTLRPKIHRLLPEYLDPFPSLATEASGVAAWKAPVPDAMAAPDWDALLAAHPADRSVPALTGPDAPVPGEEGARRTLETFLTSRIHRYEKRNDPNADAVSGLSPYLHFGMMAAQRVVQRVTASTAGSADARASFIEELVVRRELADNFCLHTPDYDAVTCFPAWAQGTLDRHRDDPRPHLYDEAALEKARTADPLWNAGQTQLMRCGVIHGYMRMYWAKQLLLWTPTPEEAMRIAVRQNDRWALDGRDSNGYAGIAWSLGGVHDRPWGERPVQGTIRCMTYNGARGKFDVAAYIARMESLRGGGQARLPKSPCQRQ</sequence>